<evidence type="ECO:0000313" key="7">
    <source>
        <dbReference type="Proteomes" id="UP000501053"/>
    </source>
</evidence>
<dbReference type="CDD" id="cd04730">
    <property type="entry name" value="NPD_like"/>
    <property type="match status" value="1"/>
</dbReference>
<keyword evidence="5" id="KW-0503">Monooxygenase</keyword>
<dbReference type="EMBL" id="AP022869">
    <property type="protein sequence ID" value="BCB72589.1"/>
    <property type="molecule type" value="Genomic_DNA"/>
</dbReference>
<protein>
    <submittedName>
        <fullName evidence="6">2-nitropropane dioxygenase</fullName>
    </submittedName>
</protein>
<dbReference type="InterPro" id="IPR013785">
    <property type="entry name" value="Aldolase_TIM"/>
</dbReference>
<keyword evidence="2" id="KW-0285">Flavoprotein</keyword>
<dbReference type="PANTHER" id="PTHR42747:SF4">
    <property type="entry name" value="BLR1330 PROTEIN"/>
    <property type="match status" value="1"/>
</dbReference>
<comment type="similarity">
    <text evidence="1">Belongs to the nitronate monooxygenase family. NMO class I subfamily.</text>
</comment>
<evidence type="ECO:0000256" key="2">
    <source>
        <dbReference type="ARBA" id="ARBA00022630"/>
    </source>
</evidence>
<keyword evidence="3" id="KW-0288">FMN</keyword>
<proteinExistence type="inferred from homology"/>
<dbReference type="PANTHER" id="PTHR42747">
    <property type="entry name" value="NITRONATE MONOOXYGENASE-RELATED"/>
    <property type="match status" value="1"/>
</dbReference>
<dbReference type="FunFam" id="3.20.20.70:FF:000210">
    <property type="entry name" value="2-nitropropane dioxygenase"/>
    <property type="match status" value="1"/>
</dbReference>
<evidence type="ECO:0000313" key="6">
    <source>
        <dbReference type="EMBL" id="BCB72589.1"/>
    </source>
</evidence>
<evidence type="ECO:0000256" key="4">
    <source>
        <dbReference type="ARBA" id="ARBA00023002"/>
    </source>
</evidence>
<accession>A0A6F8XFB5</accession>
<dbReference type="Pfam" id="PF03060">
    <property type="entry name" value="NMO"/>
    <property type="match status" value="1"/>
</dbReference>
<dbReference type="InterPro" id="IPR004136">
    <property type="entry name" value="NMO"/>
</dbReference>
<evidence type="ECO:0000256" key="3">
    <source>
        <dbReference type="ARBA" id="ARBA00022643"/>
    </source>
</evidence>
<dbReference type="AlphaFoldDB" id="A0A6F8XFB5"/>
<reference evidence="6 7" key="1">
    <citation type="submission" date="2020-03" db="EMBL/GenBank/DDBJ databases">
        <title>Complete Genome Sequence of Halomonas meridiana strain Eplume2, isolated from hydrothermal-plume in the north east Pacific Ocean.</title>
        <authorList>
            <person name="Kurihara Y."/>
            <person name="Kawai S."/>
            <person name="Sakai A."/>
            <person name="Galipon J."/>
            <person name="Arakawa K."/>
        </authorList>
    </citation>
    <scope>NUCLEOTIDE SEQUENCE [LARGE SCALE GENOMIC DNA]</scope>
    <source>
        <strain evidence="6 7">Eplume2</strain>
    </source>
</reference>
<dbReference type="Proteomes" id="UP000501053">
    <property type="component" value="Chromosome"/>
</dbReference>
<evidence type="ECO:0000256" key="5">
    <source>
        <dbReference type="ARBA" id="ARBA00023033"/>
    </source>
</evidence>
<name>A0A6F8XFB5_9GAMM</name>
<keyword evidence="4" id="KW-0560">Oxidoreductase</keyword>
<dbReference type="Gene3D" id="3.20.20.70">
    <property type="entry name" value="Aldolase class I"/>
    <property type="match status" value="1"/>
</dbReference>
<dbReference type="GO" id="GO:0051213">
    <property type="term" value="F:dioxygenase activity"/>
    <property type="evidence" value="ECO:0007669"/>
    <property type="project" value="UniProtKB-KW"/>
</dbReference>
<sequence length="321" mass="34691">MMTLLDTPLRLPIIGSPMFIVSGPELVLAQCKAGIVGSFPALNARPANELRRWLHHITDELHIYRQANPDKLVAPFAVNQIVHPSNDRLEHDVDLCAEFQVPLIITSLHAPSGVVEKVHAYGGKVLHDVTTLRHAKKALEAGVDGLILVCNGAGGHAGRLNPFAFVAEVRRFFDGPLVLAGAMSRGEHVLSACAAGADLVYMGTRFIATHEANASLDYKNMVIKAGAGEIIFTDLFSGVHGNYLRESIAAMGLNPDDLPNGNKDSMRYGSSGSSKSKAWRDIWSAGQGVAGIHDCPSTQQLVATMEEEYRRAHERLPLPPL</sequence>
<dbReference type="SUPFAM" id="SSF51412">
    <property type="entry name" value="Inosine monophosphate dehydrogenase (IMPDH)"/>
    <property type="match status" value="1"/>
</dbReference>
<evidence type="ECO:0000256" key="1">
    <source>
        <dbReference type="ARBA" id="ARBA00009881"/>
    </source>
</evidence>
<dbReference type="GO" id="GO:0018580">
    <property type="term" value="F:nitronate monooxygenase activity"/>
    <property type="evidence" value="ECO:0007669"/>
    <property type="project" value="InterPro"/>
</dbReference>
<keyword evidence="6" id="KW-0223">Dioxygenase</keyword>
<dbReference type="RefSeq" id="WP_172515321.1">
    <property type="nucleotide sequence ID" value="NZ_AP022869.1"/>
</dbReference>
<organism evidence="6 7">
    <name type="scientific">Vreelandella aquamarina</name>
    <dbReference type="NCBI Taxonomy" id="77097"/>
    <lineage>
        <taxon>Bacteria</taxon>
        <taxon>Pseudomonadati</taxon>
        <taxon>Pseudomonadota</taxon>
        <taxon>Gammaproteobacteria</taxon>
        <taxon>Oceanospirillales</taxon>
        <taxon>Halomonadaceae</taxon>
        <taxon>Vreelandella</taxon>
    </lineage>
</organism>
<keyword evidence="7" id="KW-1185">Reference proteome</keyword>
<gene>
    <name evidence="6" type="ORF">HMEPL2_29400</name>
</gene>